<feature type="transmembrane region" description="Helical" evidence="7">
    <location>
        <begin position="95"/>
        <end position="118"/>
    </location>
</feature>
<reference evidence="8 9" key="2">
    <citation type="journal article" date="2009" name="Proc. Natl. Acad. Sci. U.S.A.">
        <title>On the chimeric nature, thermophilic origin, and phylogenetic placement of the Thermotogales.</title>
        <authorList>
            <person name="Zhaxybayeva O."/>
            <person name="Swithers K.S."/>
            <person name="Lapierre P."/>
            <person name="Fournier G.P."/>
            <person name="Bickhart D.M."/>
            <person name="DeBoy R.T."/>
            <person name="Nelson K.E."/>
            <person name="Nesbo C.L."/>
            <person name="Doolittle W.F."/>
            <person name="Gogarten J.P."/>
            <person name="Noll K.M."/>
        </authorList>
    </citation>
    <scope>NUCLEOTIDE SEQUENCE [LARGE SCALE GENOMIC DNA]</scope>
    <source>
        <strain evidence="9">ATCC BAA-301 / DSM 14385 / NBRC 107922 / TMO</strain>
    </source>
</reference>
<keyword evidence="4 7" id="KW-0812">Transmembrane</keyword>
<keyword evidence="5 7" id="KW-1133">Transmembrane helix</keyword>
<evidence type="ECO:0000256" key="2">
    <source>
        <dbReference type="ARBA" id="ARBA00022448"/>
    </source>
</evidence>
<evidence type="ECO:0000313" key="9">
    <source>
        <dbReference type="Proteomes" id="UP000002016"/>
    </source>
</evidence>
<dbReference type="KEGG" id="tle:Tlet_1272"/>
<dbReference type="RefSeq" id="WP_012003306.1">
    <property type="nucleotide sequence ID" value="NC_009828.1"/>
</dbReference>
<comment type="subcellular location">
    <subcellularLocation>
        <location evidence="1">Cell membrane</location>
        <topology evidence="1">Multi-pass membrane protein</topology>
    </subcellularLocation>
</comment>
<feature type="transmembrane region" description="Helical" evidence="7">
    <location>
        <begin position="423"/>
        <end position="443"/>
    </location>
</feature>
<dbReference type="InterPro" id="IPR002528">
    <property type="entry name" value="MATE_fam"/>
</dbReference>
<dbReference type="HOGENOM" id="CLU_012893_0_1_0"/>
<proteinExistence type="predicted"/>
<evidence type="ECO:0000256" key="1">
    <source>
        <dbReference type="ARBA" id="ARBA00004651"/>
    </source>
</evidence>
<feature type="transmembrane region" description="Helical" evidence="7">
    <location>
        <begin position="138"/>
        <end position="156"/>
    </location>
</feature>
<keyword evidence="9" id="KW-1185">Reference proteome</keyword>
<reference evidence="8 9" key="1">
    <citation type="submission" date="2007-08" db="EMBL/GenBank/DDBJ databases">
        <title>Complete sequence of Thermotoga lettingae TMO.</title>
        <authorList>
            <consortium name="US DOE Joint Genome Institute"/>
            <person name="Copeland A."/>
            <person name="Lucas S."/>
            <person name="Lapidus A."/>
            <person name="Barry K."/>
            <person name="Glavina del Rio T."/>
            <person name="Dalin E."/>
            <person name="Tice H."/>
            <person name="Pitluck S."/>
            <person name="Foster B."/>
            <person name="Bruce D."/>
            <person name="Schmutz J."/>
            <person name="Larimer F."/>
            <person name="Land M."/>
            <person name="Hauser L."/>
            <person name="Kyrpides N."/>
            <person name="Mikhailova N."/>
            <person name="Nelson K."/>
            <person name="Gogarten J.P."/>
            <person name="Noll K."/>
            <person name="Richardson P."/>
        </authorList>
    </citation>
    <scope>NUCLEOTIDE SEQUENCE [LARGE SCALE GENOMIC DNA]</scope>
    <source>
        <strain evidence="9">ATCC BAA-301 / DSM 14385 / NBRC 107922 / TMO</strain>
    </source>
</reference>
<dbReference type="CDD" id="cd13147">
    <property type="entry name" value="MATE_MJ0709_like"/>
    <property type="match status" value="1"/>
</dbReference>
<dbReference type="InterPro" id="IPR052031">
    <property type="entry name" value="Membrane_Transporter-Flippase"/>
</dbReference>
<dbReference type="GO" id="GO:0005886">
    <property type="term" value="C:plasma membrane"/>
    <property type="evidence" value="ECO:0007669"/>
    <property type="project" value="UniProtKB-SubCell"/>
</dbReference>
<evidence type="ECO:0000256" key="4">
    <source>
        <dbReference type="ARBA" id="ARBA00022692"/>
    </source>
</evidence>
<dbReference type="STRING" id="416591.Tlet_1272"/>
<organism evidence="8 9">
    <name type="scientific">Pseudothermotoga lettingae (strain ATCC BAA-301 / DSM 14385 / NBRC 107922 / TMO)</name>
    <name type="common">Thermotoga lettingae</name>
    <dbReference type="NCBI Taxonomy" id="416591"/>
    <lineage>
        <taxon>Bacteria</taxon>
        <taxon>Thermotogati</taxon>
        <taxon>Thermotogota</taxon>
        <taxon>Thermotogae</taxon>
        <taxon>Thermotogales</taxon>
        <taxon>Thermotogaceae</taxon>
        <taxon>Pseudothermotoga</taxon>
    </lineage>
</organism>
<dbReference type="EMBL" id="CP000812">
    <property type="protein sequence ID" value="ABV33830.1"/>
    <property type="molecule type" value="Genomic_DNA"/>
</dbReference>
<evidence type="ECO:0000256" key="3">
    <source>
        <dbReference type="ARBA" id="ARBA00022475"/>
    </source>
</evidence>
<protein>
    <submittedName>
        <fullName evidence="8">MATE efflux family protein</fullName>
    </submittedName>
</protein>
<dbReference type="eggNOG" id="COG0534">
    <property type="taxonomic scope" value="Bacteria"/>
</dbReference>
<dbReference type="PANTHER" id="PTHR43549">
    <property type="entry name" value="MULTIDRUG RESISTANCE PROTEIN YPNP-RELATED"/>
    <property type="match status" value="1"/>
</dbReference>
<feature type="transmembrane region" description="Helical" evidence="7">
    <location>
        <begin position="320"/>
        <end position="345"/>
    </location>
</feature>
<dbReference type="Pfam" id="PF01554">
    <property type="entry name" value="MatE"/>
    <property type="match status" value="2"/>
</dbReference>
<dbReference type="PIRSF" id="PIRSF006603">
    <property type="entry name" value="DinF"/>
    <property type="match status" value="1"/>
</dbReference>
<dbReference type="Proteomes" id="UP000002016">
    <property type="component" value="Chromosome"/>
</dbReference>
<feature type="transmembrane region" description="Helical" evidence="7">
    <location>
        <begin position="244"/>
        <end position="267"/>
    </location>
</feature>
<feature type="transmembrane region" description="Helical" evidence="7">
    <location>
        <begin position="168"/>
        <end position="190"/>
    </location>
</feature>
<feature type="transmembrane region" description="Helical" evidence="7">
    <location>
        <begin position="18"/>
        <end position="39"/>
    </location>
</feature>
<dbReference type="PANTHER" id="PTHR43549:SF2">
    <property type="entry name" value="MULTIDRUG RESISTANCE PROTEIN NORM-RELATED"/>
    <property type="match status" value="1"/>
</dbReference>
<feature type="transmembrane region" description="Helical" evidence="7">
    <location>
        <begin position="51"/>
        <end position="74"/>
    </location>
</feature>
<dbReference type="AlphaFoldDB" id="A8F6P6"/>
<evidence type="ECO:0000256" key="6">
    <source>
        <dbReference type="ARBA" id="ARBA00023136"/>
    </source>
</evidence>
<feature type="transmembrane region" description="Helical" evidence="7">
    <location>
        <begin position="287"/>
        <end position="308"/>
    </location>
</feature>
<name>A8F6P6_PSELT</name>
<evidence type="ECO:0000256" key="7">
    <source>
        <dbReference type="SAM" id="Phobius"/>
    </source>
</evidence>
<dbReference type="GO" id="GO:0042910">
    <property type="term" value="F:xenobiotic transmembrane transporter activity"/>
    <property type="evidence" value="ECO:0007669"/>
    <property type="project" value="InterPro"/>
</dbReference>
<gene>
    <name evidence="8" type="ordered locus">Tlet_1272</name>
</gene>
<evidence type="ECO:0000313" key="8">
    <source>
        <dbReference type="EMBL" id="ABV33830.1"/>
    </source>
</evidence>
<feature type="transmembrane region" description="Helical" evidence="7">
    <location>
        <begin position="365"/>
        <end position="383"/>
    </location>
</feature>
<keyword evidence="3" id="KW-1003">Cell membrane</keyword>
<feature type="transmembrane region" description="Helical" evidence="7">
    <location>
        <begin position="395"/>
        <end position="417"/>
    </location>
</feature>
<dbReference type="InterPro" id="IPR048279">
    <property type="entry name" value="MdtK-like"/>
</dbReference>
<accession>A8F6P6</accession>
<dbReference type="NCBIfam" id="TIGR00797">
    <property type="entry name" value="matE"/>
    <property type="match status" value="1"/>
</dbReference>
<dbReference type="GO" id="GO:0015297">
    <property type="term" value="F:antiporter activity"/>
    <property type="evidence" value="ECO:0007669"/>
    <property type="project" value="InterPro"/>
</dbReference>
<keyword evidence="2" id="KW-0813">Transport</keyword>
<feature type="transmembrane region" description="Helical" evidence="7">
    <location>
        <begin position="196"/>
        <end position="217"/>
    </location>
</feature>
<keyword evidence="6 7" id="KW-0472">Membrane</keyword>
<evidence type="ECO:0000256" key="5">
    <source>
        <dbReference type="ARBA" id="ARBA00022989"/>
    </source>
</evidence>
<sequence length="462" mass="49686">MEVETRGTRILRGNPKRAIIKLSLPMMLAMLVQTVYNLADGVWVAGLGPKPLAAIGLFFPIFMVILSLAAGIGVGASSVVARKIGQKDKPGADAAAMISLILSLIIGVISTVVSLFVVGPVLRLIGASGETLQLCLEYAKVLLFSTTLMMFNNVANGILRGEGDAKRAMYAITIGSVLNIILDPLFIYVFKLGVGGAAYATVLSIAISSVLISYWLFFKKSTYVSLKIRDFSYDSHILRDILKIGIPASLAQISMSVAVFVLNVFAIRAGGDYGVAVFTSGWRVINFGTVPLIGIAMAVTSVTGAAYGERDGNKLDIAHLFAVKFGFFIGLFVMFAIAGLAPYIALVFTYSDDGSALYGDLVVSLRIMSLFLPGVPFGMFTSSMFQGIGHGGKSLLVTVMRTIVMQLVFSWFFVFFLQTGLNGVWWGIVLGNATSAIITFSWGRAIVKEIKRSFHNEKKLTL</sequence>